<dbReference type="Proteomes" id="UP000580250">
    <property type="component" value="Unassembled WGS sequence"/>
</dbReference>
<organism evidence="2 3">
    <name type="scientific">Meloidogyne enterolobii</name>
    <name type="common">Root-knot nematode worm</name>
    <name type="synonym">Meloidogyne mayaguensis</name>
    <dbReference type="NCBI Taxonomy" id="390850"/>
    <lineage>
        <taxon>Eukaryota</taxon>
        <taxon>Metazoa</taxon>
        <taxon>Ecdysozoa</taxon>
        <taxon>Nematoda</taxon>
        <taxon>Chromadorea</taxon>
        <taxon>Rhabditida</taxon>
        <taxon>Tylenchina</taxon>
        <taxon>Tylenchomorpha</taxon>
        <taxon>Tylenchoidea</taxon>
        <taxon>Meloidogynidae</taxon>
        <taxon>Meloidogyninae</taxon>
        <taxon>Meloidogyne</taxon>
    </lineage>
</organism>
<name>A0A6V7UUH9_MELEN</name>
<evidence type="ECO:0000313" key="3">
    <source>
        <dbReference type="Proteomes" id="UP000580250"/>
    </source>
</evidence>
<evidence type="ECO:0000256" key="1">
    <source>
        <dbReference type="SAM" id="MobiDB-lite"/>
    </source>
</evidence>
<sequence>MDNKKILLFFQKTDKQYILIITTPTIPTTFYQNFQQLCQSLQHLLEHILPEEILIMMNIINIFKKLDRFTPNENNNLTITTTTKSPKNNLINSQLNKSTTIIKINEKQNNNNQKTIINNSFPSSSTSLNSFKQKNFKKEEQQKQINFNEEREEEEESGGVYNFWKTSTIERKQQKFNKLFGQKSPEPPPLPTCSPPPLESPPDWETLRTQFKFAVDLDTNPERKAIVRIVRRF</sequence>
<dbReference type="AlphaFoldDB" id="A0A6V7UUH9"/>
<reference evidence="2 3" key="1">
    <citation type="submission" date="2020-08" db="EMBL/GenBank/DDBJ databases">
        <authorList>
            <person name="Koutsovoulos G."/>
            <person name="Danchin GJ E."/>
        </authorList>
    </citation>
    <scope>NUCLEOTIDE SEQUENCE [LARGE SCALE GENOMIC DNA]</scope>
</reference>
<feature type="region of interest" description="Disordered" evidence="1">
    <location>
        <begin position="180"/>
        <end position="203"/>
    </location>
</feature>
<protein>
    <submittedName>
        <fullName evidence="2">Uncharacterized protein</fullName>
    </submittedName>
</protein>
<gene>
    <name evidence="2" type="ORF">MENT_LOCUS17474</name>
</gene>
<comment type="caution">
    <text evidence="2">The sequence shown here is derived from an EMBL/GenBank/DDBJ whole genome shotgun (WGS) entry which is preliminary data.</text>
</comment>
<evidence type="ECO:0000313" key="2">
    <source>
        <dbReference type="EMBL" id="CAD2165907.1"/>
    </source>
</evidence>
<feature type="compositionally biased region" description="Pro residues" evidence="1">
    <location>
        <begin position="185"/>
        <end position="200"/>
    </location>
</feature>
<dbReference type="EMBL" id="CAJEWN010000113">
    <property type="protein sequence ID" value="CAD2165907.1"/>
    <property type="molecule type" value="Genomic_DNA"/>
</dbReference>
<accession>A0A6V7UUH9</accession>
<proteinExistence type="predicted"/>